<feature type="transmembrane region" description="Helical" evidence="2">
    <location>
        <begin position="130"/>
        <end position="151"/>
    </location>
</feature>
<feature type="domain" description="DUF58" evidence="3">
    <location>
        <begin position="295"/>
        <end position="376"/>
    </location>
</feature>
<feature type="compositionally biased region" description="Low complexity" evidence="1">
    <location>
        <begin position="59"/>
        <end position="68"/>
    </location>
</feature>
<sequence>MTTTEPAVAARSNPTGPGASADAPASGSGPTTSRPGQAPAPAPGAPSGRRRRKARAASDDGSAAPARPGFVTPSGDGGEGPGRRLRALLVPVTGQVAKGLSLAASVVSPFGWAVLVGLVAAWWTGLVFSWVELLAVAIVATVAMLGAVAFVRGTFRYSVQLDLGQRRVTVGDRAVGTLEVSNQSPRPLLPAVMELPVGAGVASFPVPRLRSGASHEEIFTIPTHRRSVIPVGPVRSVRADPLGLLRREVVWTNPEELFVHPRTKNLSGSSTGFLRDLEGRVTQDISNSDVSFHALRDYVPGDDRRHIHWKTTARTGQLMVRQFEETRRSHLAVVLSTRAEDYAHPDEFELAVSSCGSLGLQAIKEDRGLTVLVNDGSLRGDNRVRLLDDLARVETRSLRTSLVDLARVAGTSVTDASVVALVVGSAVSPTELRAASARLPQDVRVMAIQCVPGAKVSRHRIAELVVLTIGELGDLPLALRRLND</sequence>
<dbReference type="EMBL" id="JACSQQ010000028">
    <property type="protein sequence ID" value="MBD7951712.1"/>
    <property type="molecule type" value="Genomic_DNA"/>
</dbReference>
<dbReference type="PANTHER" id="PTHR34351:SF1">
    <property type="entry name" value="SLR1927 PROTEIN"/>
    <property type="match status" value="1"/>
</dbReference>
<dbReference type="Pfam" id="PF01882">
    <property type="entry name" value="DUF58"/>
    <property type="match status" value="1"/>
</dbReference>
<keyword evidence="2" id="KW-0812">Transmembrane</keyword>
<evidence type="ECO:0000259" key="3">
    <source>
        <dbReference type="Pfam" id="PF01882"/>
    </source>
</evidence>
<gene>
    <name evidence="4" type="ORF">H9652_15010</name>
</gene>
<evidence type="ECO:0000256" key="2">
    <source>
        <dbReference type="SAM" id="Phobius"/>
    </source>
</evidence>
<comment type="caution">
    <text evidence="4">The sequence shown here is derived from an EMBL/GenBank/DDBJ whole genome shotgun (WGS) entry which is preliminary data.</text>
</comment>
<evidence type="ECO:0000313" key="5">
    <source>
        <dbReference type="Proteomes" id="UP000641803"/>
    </source>
</evidence>
<feature type="transmembrane region" description="Helical" evidence="2">
    <location>
        <begin position="102"/>
        <end position="124"/>
    </location>
</feature>
<feature type="region of interest" description="Disordered" evidence="1">
    <location>
        <begin position="1"/>
        <end position="82"/>
    </location>
</feature>
<keyword evidence="2" id="KW-0472">Membrane</keyword>
<evidence type="ECO:0000256" key="1">
    <source>
        <dbReference type="SAM" id="MobiDB-lite"/>
    </source>
</evidence>
<accession>A0ABR8RWH4</accession>
<dbReference type="InterPro" id="IPR002881">
    <property type="entry name" value="DUF58"/>
</dbReference>
<keyword evidence="5" id="KW-1185">Reference proteome</keyword>
<keyword evidence="2" id="KW-1133">Transmembrane helix</keyword>
<reference evidence="4 5" key="1">
    <citation type="submission" date="2020-08" db="EMBL/GenBank/DDBJ databases">
        <title>A Genomic Blueprint of the Chicken Gut Microbiome.</title>
        <authorList>
            <person name="Gilroy R."/>
            <person name="Ravi A."/>
            <person name="Getino M."/>
            <person name="Pursley I."/>
            <person name="Horton D.L."/>
            <person name="Alikhan N.-F."/>
            <person name="Baker D."/>
            <person name="Gharbi K."/>
            <person name="Hall N."/>
            <person name="Watson M."/>
            <person name="Adriaenssens E.M."/>
            <person name="Foster-Nyarko E."/>
            <person name="Jarju S."/>
            <person name="Secka A."/>
            <person name="Antonio M."/>
            <person name="Oren A."/>
            <person name="Chaudhuri R."/>
            <person name="La Ragione R.M."/>
            <person name="Hildebrand F."/>
            <person name="Pallen M.J."/>
        </authorList>
    </citation>
    <scope>NUCLEOTIDE SEQUENCE [LARGE SCALE GENOMIC DNA]</scope>
    <source>
        <strain evidence="4 5">Sa4CUA1</strain>
    </source>
</reference>
<dbReference type="RefSeq" id="WP_191796961.1">
    <property type="nucleotide sequence ID" value="NZ_JACSQQ010000028.1"/>
</dbReference>
<protein>
    <submittedName>
        <fullName evidence="4">DUF58 domain-containing protein</fullName>
    </submittedName>
</protein>
<evidence type="ECO:0000313" key="4">
    <source>
        <dbReference type="EMBL" id="MBD7951712.1"/>
    </source>
</evidence>
<organism evidence="4 5">
    <name type="scientific">Oerskovia rustica</name>
    <dbReference type="NCBI Taxonomy" id="2762237"/>
    <lineage>
        <taxon>Bacteria</taxon>
        <taxon>Bacillati</taxon>
        <taxon>Actinomycetota</taxon>
        <taxon>Actinomycetes</taxon>
        <taxon>Micrococcales</taxon>
        <taxon>Cellulomonadaceae</taxon>
        <taxon>Oerskovia</taxon>
    </lineage>
</organism>
<dbReference type="Proteomes" id="UP000641803">
    <property type="component" value="Unassembled WGS sequence"/>
</dbReference>
<name>A0ABR8RWH4_9CELL</name>
<dbReference type="PANTHER" id="PTHR34351">
    <property type="entry name" value="SLR1927 PROTEIN-RELATED"/>
    <property type="match status" value="1"/>
</dbReference>
<feature type="compositionally biased region" description="Low complexity" evidence="1">
    <location>
        <begin position="14"/>
        <end position="37"/>
    </location>
</feature>
<proteinExistence type="predicted"/>